<dbReference type="EMBL" id="RQTK01000778">
    <property type="protein sequence ID" value="RUS75010.1"/>
    <property type="molecule type" value="Genomic_DNA"/>
</dbReference>
<name>A0A3S1BU92_ELYCH</name>
<keyword evidence="3" id="KW-1185">Reference proteome</keyword>
<gene>
    <name evidence="2" type="ORF">EGW08_017233</name>
</gene>
<comment type="caution">
    <text evidence="2">The sequence shown here is derived from an EMBL/GenBank/DDBJ whole genome shotgun (WGS) entry which is preliminary data.</text>
</comment>
<sequence>MNAFHRLATRRACNSFNCPKSADINPNVYTRGLEYDPRRVRGNRSVVIEPLPLMVPLPVIVLALLQFVGIQATAILCTWRSLSSSIDGGDGNAMTAPKMVPSSATRKEDEPPEALVNNDINNSDTCTLKNVWKPQDVISDVLNRFGFESGSGKDCKDPTITSAILDSCLQPWTAGKEESVNSISSSAAPTMSPSPINEVRYRKDVEGTSVDPPLALAVRSRVDHVINKPVTSHRVIFDESSSPAHCISPTQLLSLLLLPEACL</sequence>
<evidence type="ECO:0000313" key="2">
    <source>
        <dbReference type="EMBL" id="RUS75010.1"/>
    </source>
</evidence>
<accession>A0A3S1BU92</accession>
<dbReference type="AlphaFoldDB" id="A0A3S1BU92"/>
<organism evidence="2 3">
    <name type="scientific">Elysia chlorotica</name>
    <name type="common">Eastern emerald elysia</name>
    <name type="synonym">Sea slug</name>
    <dbReference type="NCBI Taxonomy" id="188477"/>
    <lineage>
        <taxon>Eukaryota</taxon>
        <taxon>Metazoa</taxon>
        <taxon>Spiralia</taxon>
        <taxon>Lophotrochozoa</taxon>
        <taxon>Mollusca</taxon>
        <taxon>Gastropoda</taxon>
        <taxon>Heterobranchia</taxon>
        <taxon>Euthyneura</taxon>
        <taxon>Panpulmonata</taxon>
        <taxon>Sacoglossa</taxon>
        <taxon>Placobranchoidea</taxon>
        <taxon>Plakobranchidae</taxon>
        <taxon>Elysia</taxon>
    </lineage>
</organism>
<dbReference type="Proteomes" id="UP000271974">
    <property type="component" value="Unassembled WGS sequence"/>
</dbReference>
<protein>
    <submittedName>
        <fullName evidence="2">Uncharacterized protein</fullName>
    </submittedName>
</protein>
<feature type="region of interest" description="Disordered" evidence="1">
    <location>
        <begin position="88"/>
        <end position="120"/>
    </location>
</feature>
<evidence type="ECO:0000256" key="1">
    <source>
        <dbReference type="SAM" id="MobiDB-lite"/>
    </source>
</evidence>
<proteinExistence type="predicted"/>
<reference evidence="2 3" key="1">
    <citation type="submission" date="2019-01" db="EMBL/GenBank/DDBJ databases">
        <title>A draft genome assembly of the solar-powered sea slug Elysia chlorotica.</title>
        <authorList>
            <person name="Cai H."/>
            <person name="Li Q."/>
            <person name="Fang X."/>
            <person name="Li J."/>
            <person name="Curtis N.E."/>
            <person name="Altenburger A."/>
            <person name="Shibata T."/>
            <person name="Feng M."/>
            <person name="Maeda T."/>
            <person name="Schwartz J.A."/>
            <person name="Shigenobu S."/>
            <person name="Lundholm N."/>
            <person name="Nishiyama T."/>
            <person name="Yang H."/>
            <person name="Hasebe M."/>
            <person name="Li S."/>
            <person name="Pierce S.K."/>
            <person name="Wang J."/>
        </authorList>
    </citation>
    <scope>NUCLEOTIDE SEQUENCE [LARGE SCALE GENOMIC DNA]</scope>
    <source>
        <strain evidence="2">EC2010</strain>
        <tissue evidence="2">Whole organism of an adult</tissue>
    </source>
</reference>
<evidence type="ECO:0000313" key="3">
    <source>
        <dbReference type="Proteomes" id="UP000271974"/>
    </source>
</evidence>